<dbReference type="EMBL" id="SIDB01000011">
    <property type="protein sequence ID" value="KAI3425888.1"/>
    <property type="molecule type" value="Genomic_DNA"/>
</dbReference>
<evidence type="ECO:0000256" key="1">
    <source>
        <dbReference type="ARBA" id="ARBA00006484"/>
    </source>
</evidence>
<comment type="similarity">
    <text evidence="1">Belongs to the short-chain dehydrogenases/reductases (SDR) family.</text>
</comment>
<evidence type="ECO:0000313" key="4">
    <source>
        <dbReference type="EMBL" id="KAI3425888.1"/>
    </source>
</evidence>
<sequence length="292" mass="30616">MSGAGKCAVITGTARPSGIGRACARAFVRAGYNVLGVDKMRMQDSETDAALAEGRYFHTVIDVAAAVEVSFVPNSCKQHFGSPTIHCLINNAGVADPHMPQAAEAAVSHWRSVIDTNLSGAFLMSQACIPHMPAGDAAIIHISSTRARQSEPHSEAYAAAKAGMLGLTHAQAASLAHKVRVNAVLPGWIDTSGDPASITAADHAWHLTGRVGRPDDVAELCLFLADSCKAGFITGQEFVVDGGVSTKMVYPPDEAEPQDAPQQQQQPPPAEAAAPERPTEGDQGPPVIWPDE</sequence>
<dbReference type="Proteomes" id="UP001055712">
    <property type="component" value="Unassembled WGS sequence"/>
</dbReference>
<gene>
    <name evidence="4" type="ORF">D9Q98_007861</name>
</gene>
<reference evidence="4" key="1">
    <citation type="journal article" date="2019" name="Plant J.">
        <title>Chlorella vulgaris genome assembly and annotation reveals the molecular basis for metabolic acclimation to high light conditions.</title>
        <authorList>
            <person name="Cecchin M."/>
            <person name="Marcolungo L."/>
            <person name="Rossato M."/>
            <person name="Girolomoni L."/>
            <person name="Cosentino E."/>
            <person name="Cuine S."/>
            <person name="Li-Beisson Y."/>
            <person name="Delledonne M."/>
            <person name="Ballottari M."/>
        </authorList>
    </citation>
    <scope>NUCLEOTIDE SEQUENCE</scope>
    <source>
        <strain evidence="4">211/11P</strain>
    </source>
</reference>
<accession>A0A9D4THP3</accession>
<evidence type="ECO:0000256" key="2">
    <source>
        <dbReference type="ARBA" id="ARBA00023002"/>
    </source>
</evidence>
<dbReference type="FunFam" id="3.40.50.720:FF:000084">
    <property type="entry name" value="Short-chain dehydrogenase reductase"/>
    <property type="match status" value="1"/>
</dbReference>
<comment type="caution">
    <text evidence="4">The sequence shown here is derived from an EMBL/GenBank/DDBJ whole genome shotgun (WGS) entry which is preliminary data.</text>
</comment>
<dbReference type="InterPro" id="IPR020904">
    <property type="entry name" value="Sc_DH/Rdtase_CS"/>
</dbReference>
<organism evidence="4 5">
    <name type="scientific">Chlorella vulgaris</name>
    <name type="common">Green alga</name>
    <dbReference type="NCBI Taxonomy" id="3077"/>
    <lineage>
        <taxon>Eukaryota</taxon>
        <taxon>Viridiplantae</taxon>
        <taxon>Chlorophyta</taxon>
        <taxon>core chlorophytes</taxon>
        <taxon>Trebouxiophyceae</taxon>
        <taxon>Chlorellales</taxon>
        <taxon>Chlorellaceae</taxon>
        <taxon>Chlorella clade</taxon>
        <taxon>Chlorella</taxon>
    </lineage>
</organism>
<dbReference type="SUPFAM" id="SSF51735">
    <property type="entry name" value="NAD(P)-binding Rossmann-fold domains"/>
    <property type="match status" value="1"/>
</dbReference>
<protein>
    <recommendedName>
        <fullName evidence="6">Oxidoreductase</fullName>
    </recommendedName>
</protein>
<dbReference type="PRINTS" id="PR00080">
    <property type="entry name" value="SDRFAMILY"/>
</dbReference>
<dbReference type="PANTHER" id="PTHR24321">
    <property type="entry name" value="DEHYDROGENASES, SHORT CHAIN"/>
    <property type="match status" value="1"/>
</dbReference>
<dbReference type="AlphaFoldDB" id="A0A9D4THP3"/>
<dbReference type="PANTHER" id="PTHR24321:SF8">
    <property type="entry name" value="ESTRADIOL 17-BETA-DEHYDROGENASE 8-RELATED"/>
    <property type="match status" value="1"/>
</dbReference>
<keyword evidence="2" id="KW-0560">Oxidoreductase</keyword>
<dbReference type="OrthoDB" id="1669814at2759"/>
<name>A0A9D4THP3_CHLVU</name>
<reference evidence="4" key="2">
    <citation type="submission" date="2020-11" db="EMBL/GenBank/DDBJ databases">
        <authorList>
            <person name="Cecchin M."/>
            <person name="Marcolungo L."/>
            <person name="Rossato M."/>
            <person name="Girolomoni L."/>
            <person name="Cosentino E."/>
            <person name="Cuine S."/>
            <person name="Li-Beisson Y."/>
            <person name="Delledonne M."/>
            <person name="Ballottari M."/>
        </authorList>
    </citation>
    <scope>NUCLEOTIDE SEQUENCE</scope>
    <source>
        <strain evidence="4">211/11P</strain>
        <tissue evidence="4">Whole cell</tissue>
    </source>
</reference>
<dbReference type="PRINTS" id="PR00081">
    <property type="entry name" value="GDHRDH"/>
</dbReference>
<evidence type="ECO:0000256" key="3">
    <source>
        <dbReference type="SAM" id="MobiDB-lite"/>
    </source>
</evidence>
<evidence type="ECO:0000313" key="5">
    <source>
        <dbReference type="Proteomes" id="UP001055712"/>
    </source>
</evidence>
<feature type="region of interest" description="Disordered" evidence="3">
    <location>
        <begin position="249"/>
        <end position="292"/>
    </location>
</feature>
<dbReference type="InterPro" id="IPR036291">
    <property type="entry name" value="NAD(P)-bd_dom_sf"/>
</dbReference>
<evidence type="ECO:0008006" key="6">
    <source>
        <dbReference type="Google" id="ProtNLM"/>
    </source>
</evidence>
<dbReference type="GO" id="GO:0016491">
    <property type="term" value="F:oxidoreductase activity"/>
    <property type="evidence" value="ECO:0007669"/>
    <property type="project" value="UniProtKB-KW"/>
</dbReference>
<dbReference type="PROSITE" id="PS00061">
    <property type="entry name" value="ADH_SHORT"/>
    <property type="match status" value="1"/>
</dbReference>
<keyword evidence="5" id="KW-1185">Reference proteome</keyword>
<feature type="compositionally biased region" description="Low complexity" evidence="3">
    <location>
        <begin position="258"/>
        <end position="276"/>
    </location>
</feature>
<proteinExistence type="inferred from homology"/>
<dbReference type="Pfam" id="PF13561">
    <property type="entry name" value="adh_short_C2"/>
    <property type="match status" value="1"/>
</dbReference>
<dbReference type="Gene3D" id="3.40.50.720">
    <property type="entry name" value="NAD(P)-binding Rossmann-like Domain"/>
    <property type="match status" value="1"/>
</dbReference>
<dbReference type="InterPro" id="IPR002347">
    <property type="entry name" value="SDR_fam"/>
</dbReference>